<reference evidence="5 6" key="1">
    <citation type="submission" date="2021-04" db="EMBL/GenBank/DDBJ databases">
        <title>Genome analysis of Polyangium sp.</title>
        <authorList>
            <person name="Li Y."/>
            <person name="Wang J."/>
        </authorList>
    </citation>
    <scope>NUCLEOTIDE SEQUENCE [LARGE SCALE GENOMIC DNA]</scope>
    <source>
        <strain evidence="5 6">SDU14</strain>
    </source>
</reference>
<dbReference type="GO" id="GO:0016020">
    <property type="term" value="C:membrane"/>
    <property type="evidence" value="ECO:0007669"/>
    <property type="project" value="TreeGrafter"/>
</dbReference>
<dbReference type="GO" id="GO:0046872">
    <property type="term" value="F:metal ion binding"/>
    <property type="evidence" value="ECO:0007669"/>
    <property type="project" value="UniProtKB-KW"/>
</dbReference>
<name>A0A9X3XD03_9BACT</name>
<protein>
    <submittedName>
        <fullName evidence="5">Polysaccharide deacetylase family protein</fullName>
    </submittedName>
</protein>
<dbReference type="Pfam" id="PF01522">
    <property type="entry name" value="Polysacc_deac_1"/>
    <property type="match status" value="1"/>
</dbReference>
<proteinExistence type="predicted"/>
<evidence type="ECO:0000256" key="2">
    <source>
        <dbReference type="ARBA" id="ARBA00022801"/>
    </source>
</evidence>
<dbReference type="Gene3D" id="3.20.20.370">
    <property type="entry name" value="Glycoside hydrolase/deacetylase"/>
    <property type="match status" value="1"/>
</dbReference>
<accession>A0A9X3XD03</accession>
<feature type="region of interest" description="Disordered" evidence="3">
    <location>
        <begin position="14"/>
        <end position="33"/>
    </location>
</feature>
<dbReference type="InterPro" id="IPR002509">
    <property type="entry name" value="NODB_dom"/>
</dbReference>
<dbReference type="CDD" id="cd10917">
    <property type="entry name" value="CE4_NodB_like_6s_7s"/>
    <property type="match status" value="1"/>
</dbReference>
<evidence type="ECO:0000259" key="4">
    <source>
        <dbReference type="PROSITE" id="PS51677"/>
    </source>
</evidence>
<dbReference type="SUPFAM" id="SSF88713">
    <property type="entry name" value="Glycoside hydrolase/deacetylase"/>
    <property type="match status" value="1"/>
</dbReference>
<dbReference type="RefSeq" id="WP_272426285.1">
    <property type="nucleotide sequence ID" value="NZ_JAGTJJ010000043.1"/>
</dbReference>
<evidence type="ECO:0000256" key="1">
    <source>
        <dbReference type="ARBA" id="ARBA00022723"/>
    </source>
</evidence>
<dbReference type="EMBL" id="JAGTJJ010000043">
    <property type="protein sequence ID" value="MDC3986728.1"/>
    <property type="molecule type" value="Genomic_DNA"/>
</dbReference>
<evidence type="ECO:0000256" key="3">
    <source>
        <dbReference type="SAM" id="MobiDB-lite"/>
    </source>
</evidence>
<dbReference type="PANTHER" id="PTHR10587:SF133">
    <property type="entry name" value="CHITIN DEACETYLASE 1-RELATED"/>
    <property type="match status" value="1"/>
</dbReference>
<organism evidence="5 6">
    <name type="scientific">Polyangium jinanense</name>
    <dbReference type="NCBI Taxonomy" id="2829994"/>
    <lineage>
        <taxon>Bacteria</taxon>
        <taxon>Pseudomonadati</taxon>
        <taxon>Myxococcota</taxon>
        <taxon>Polyangia</taxon>
        <taxon>Polyangiales</taxon>
        <taxon>Polyangiaceae</taxon>
        <taxon>Polyangium</taxon>
    </lineage>
</organism>
<keyword evidence="6" id="KW-1185">Reference proteome</keyword>
<dbReference type="PANTHER" id="PTHR10587">
    <property type="entry name" value="GLYCOSYL TRANSFERASE-RELATED"/>
    <property type="match status" value="1"/>
</dbReference>
<dbReference type="GO" id="GO:0016810">
    <property type="term" value="F:hydrolase activity, acting on carbon-nitrogen (but not peptide) bonds"/>
    <property type="evidence" value="ECO:0007669"/>
    <property type="project" value="InterPro"/>
</dbReference>
<dbReference type="Proteomes" id="UP001151081">
    <property type="component" value="Unassembled WGS sequence"/>
</dbReference>
<dbReference type="PROSITE" id="PS51677">
    <property type="entry name" value="NODB"/>
    <property type="match status" value="1"/>
</dbReference>
<dbReference type="InterPro" id="IPR050248">
    <property type="entry name" value="Polysacc_deacetylase_ArnD"/>
</dbReference>
<evidence type="ECO:0000313" key="5">
    <source>
        <dbReference type="EMBL" id="MDC3986728.1"/>
    </source>
</evidence>
<comment type="caution">
    <text evidence="5">The sequence shown here is derived from an EMBL/GenBank/DDBJ whole genome shotgun (WGS) entry which is preliminary data.</text>
</comment>
<keyword evidence="2" id="KW-0378">Hydrolase</keyword>
<dbReference type="InterPro" id="IPR011330">
    <property type="entry name" value="Glyco_hydro/deAcase_b/a-brl"/>
</dbReference>
<dbReference type="GO" id="GO:0005975">
    <property type="term" value="P:carbohydrate metabolic process"/>
    <property type="evidence" value="ECO:0007669"/>
    <property type="project" value="InterPro"/>
</dbReference>
<dbReference type="AlphaFoldDB" id="A0A9X3XD03"/>
<feature type="domain" description="NodB homology" evidence="4">
    <location>
        <begin position="45"/>
        <end position="234"/>
    </location>
</feature>
<sequence>MMKIPAPQLRKLAQGAKNAQAQSGRPVRLDKDGTELPINACPQMYRAILTFDDGPEPTRELERIIAILNDNGIRGVFYLLGEETKRSPDAARLIVESGHIAQSHSWDHEGSGLVRFHKKQDIVENLNRAQMAIAEATGKAPTRLRPPFGARNQLVREAVGEVGLKLTLWDIDTNDWRKPKGLDEHKFSPARASWKKMYDERKHPLDILMHVQQETADRLDGFIKSMKGDCWQFTVYEGA</sequence>
<evidence type="ECO:0000313" key="6">
    <source>
        <dbReference type="Proteomes" id="UP001151081"/>
    </source>
</evidence>
<keyword evidence="1" id="KW-0479">Metal-binding</keyword>
<gene>
    <name evidence="5" type="ORF">KEG57_40015</name>
</gene>